<feature type="compositionally biased region" description="Basic and acidic residues" evidence="4">
    <location>
        <begin position="380"/>
        <end position="393"/>
    </location>
</feature>
<feature type="compositionally biased region" description="Basic and acidic residues" evidence="4">
    <location>
        <begin position="25"/>
        <end position="36"/>
    </location>
</feature>
<dbReference type="PANTHER" id="PTHR32295">
    <property type="entry name" value="IQ-DOMAIN 5-RELATED"/>
    <property type="match status" value="1"/>
</dbReference>
<feature type="compositionally biased region" description="Polar residues" evidence="4">
    <location>
        <begin position="295"/>
        <end position="305"/>
    </location>
</feature>
<feature type="compositionally biased region" description="Basic and acidic residues" evidence="4">
    <location>
        <begin position="325"/>
        <end position="337"/>
    </location>
</feature>
<dbReference type="SMART" id="SM00015">
    <property type="entry name" value="IQ"/>
    <property type="match status" value="2"/>
</dbReference>
<evidence type="ECO:0000256" key="4">
    <source>
        <dbReference type="SAM" id="MobiDB-lite"/>
    </source>
</evidence>
<keyword evidence="1" id="KW-0112">Calmodulin-binding</keyword>
<dbReference type="PROSITE" id="PS50096">
    <property type="entry name" value="IQ"/>
    <property type="match status" value="3"/>
</dbReference>
<evidence type="ECO:0000256" key="1">
    <source>
        <dbReference type="ARBA" id="ARBA00022860"/>
    </source>
</evidence>
<keyword evidence="5" id="KW-1185">Reference proteome</keyword>
<feature type="compositionally biased region" description="Basic and acidic residues" evidence="4">
    <location>
        <begin position="434"/>
        <end position="452"/>
    </location>
</feature>
<dbReference type="RefSeq" id="XP_010242390.1">
    <property type="nucleotide sequence ID" value="XM_010244088.2"/>
</dbReference>
<dbReference type="PANTHER" id="PTHR32295:SF281">
    <property type="entry name" value="PROTEIN IQ-DOMAIN 31"/>
    <property type="match status" value="1"/>
</dbReference>
<name>A0A1U7YQM9_NELNU</name>
<evidence type="ECO:0000256" key="3">
    <source>
        <dbReference type="ARBA" id="ARBA00024378"/>
    </source>
</evidence>
<dbReference type="OrthoDB" id="1905649at2759"/>
<feature type="region of interest" description="Disordered" evidence="4">
    <location>
        <begin position="275"/>
        <end position="572"/>
    </location>
</feature>
<organism evidence="5 6">
    <name type="scientific">Nelumbo nucifera</name>
    <name type="common">Sacred lotus</name>
    <dbReference type="NCBI Taxonomy" id="4432"/>
    <lineage>
        <taxon>Eukaryota</taxon>
        <taxon>Viridiplantae</taxon>
        <taxon>Streptophyta</taxon>
        <taxon>Embryophyta</taxon>
        <taxon>Tracheophyta</taxon>
        <taxon>Spermatophyta</taxon>
        <taxon>Magnoliopsida</taxon>
        <taxon>Proteales</taxon>
        <taxon>Nelumbonaceae</taxon>
        <taxon>Nelumbo</taxon>
    </lineage>
</organism>
<feature type="compositionally biased region" description="Basic and acidic residues" evidence="4">
    <location>
        <begin position="64"/>
        <end position="75"/>
    </location>
</feature>
<feature type="region of interest" description="Disordered" evidence="4">
    <location>
        <begin position="48"/>
        <end position="115"/>
    </location>
</feature>
<accession>A0A1U7YQM9</accession>
<dbReference type="InterPro" id="IPR025064">
    <property type="entry name" value="DUF4005"/>
</dbReference>
<dbReference type="InterPro" id="IPR000048">
    <property type="entry name" value="IQ_motif_EF-hand-BS"/>
</dbReference>
<reference evidence="6" key="1">
    <citation type="submission" date="2025-08" db="UniProtKB">
        <authorList>
            <consortium name="RefSeq"/>
        </authorList>
    </citation>
    <scope>IDENTIFICATION</scope>
</reference>
<dbReference type="GeneID" id="104586757"/>
<feature type="compositionally biased region" description="Polar residues" evidence="4">
    <location>
        <begin position="522"/>
        <end position="541"/>
    </location>
</feature>
<evidence type="ECO:0000313" key="5">
    <source>
        <dbReference type="Proteomes" id="UP000189703"/>
    </source>
</evidence>
<dbReference type="Pfam" id="PF13178">
    <property type="entry name" value="DUF4005"/>
    <property type="match status" value="1"/>
</dbReference>
<feature type="compositionally biased region" description="Polar residues" evidence="4">
    <location>
        <begin position="477"/>
        <end position="493"/>
    </location>
</feature>
<dbReference type="GO" id="GO:0005516">
    <property type="term" value="F:calmodulin binding"/>
    <property type="evidence" value="ECO:0007669"/>
    <property type="project" value="UniProtKB-KW"/>
</dbReference>
<gene>
    <name evidence="6" type="primary">LOC104586757</name>
</gene>
<dbReference type="eggNOG" id="ENOG502QTUQ">
    <property type="taxonomic scope" value="Eukaryota"/>
</dbReference>
<feature type="compositionally biased region" description="Basic and acidic residues" evidence="4">
    <location>
        <begin position="350"/>
        <end position="362"/>
    </location>
</feature>
<feature type="compositionally biased region" description="Basic and acidic residues" evidence="4">
    <location>
        <begin position="106"/>
        <end position="115"/>
    </location>
</feature>
<dbReference type="OMA" id="STKTEYP"/>
<dbReference type="Pfam" id="PF00612">
    <property type="entry name" value="IQ"/>
    <property type="match status" value="2"/>
</dbReference>
<sequence>MGKSPGKWLKTLLFGKKTSKSNLSKGREVSRTGNEKEACIAAKAPIADSAVDPPLVSHPAPGTIDRRGGNLEPEKGVVLPHDGDVSLPGSQDKDQERNTGSGGPNDPERIRQEKAATKAQAAFRGYLARRAFRALRGIIRLQALVRGHLVRRQALATLHCMRGVVKLQALVRGRRARLSDTVLKVHKKYRLVKALDSKQLESFGWTEKPSENAFVCKILASSSVAMPLHLQYGLDEPNSAWNWLDRWTSFRFWRPLPQPKKVADSKLQIKQVNVQNAETEPGRQKRSVRRFGSGSVDNGPTNSNSESEKPKRSLRKVTSHPVDAVQEHPQNEVEKVKRNLRKVSNSTVEVPDRIEVENEKPKRSVRKAPSSMAPEVSDQGMRESAEKMKKDTMVPESKQLNVETSPKPLTPDGPTSVLNNDHPVVELELLQSNGKDENVHLTNEELISKEDPASNENQKTSRRRASFPAKQDYPENGLQNTPSLPSYMATTESAKAKLRAQGSPRFGHDGAEKNGFTRRHSLPSSTNGKLSSVSPRTQRLVQASGKGGVRSDGSLLSSRDGNEKIIQAEWRR</sequence>
<evidence type="ECO:0000313" key="6">
    <source>
        <dbReference type="RefSeq" id="XP_010242390.1"/>
    </source>
</evidence>
<dbReference type="CDD" id="cd23767">
    <property type="entry name" value="IQCD"/>
    <property type="match status" value="1"/>
</dbReference>
<protein>
    <submittedName>
        <fullName evidence="6">Protein IQ-DOMAIN 31 isoform X1</fullName>
    </submittedName>
</protein>
<dbReference type="Proteomes" id="UP000189703">
    <property type="component" value="Unplaced"/>
</dbReference>
<dbReference type="KEGG" id="nnu:104586757"/>
<proteinExistence type="inferred from homology"/>
<comment type="similarity">
    <text evidence="2">Belongs to the IQD family.</text>
</comment>
<dbReference type="FunCoup" id="A0A1U7YQM9">
    <property type="interactions" value="1142"/>
</dbReference>
<comment type="subunit">
    <text evidence="3">Binds to multiple calmodulin (CaM) in the presence of Ca(2+) and CaM-like proteins.</text>
</comment>
<evidence type="ECO:0000256" key="2">
    <source>
        <dbReference type="ARBA" id="ARBA00024341"/>
    </source>
</evidence>
<dbReference type="AlphaFoldDB" id="A0A1U7YQM9"/>
<feature type="region of interest" description="Disordered" evidence="4">
    <location>
        <begin position="1"/>
        <end position="36"/>
    </location>
</feature>